<evidence type="ECO:0000313" key="2">
    <source>
        <dbReference type="EMBL" id="KAJ7625987.1"/>
    </source>
</evidence>
<reference evidence="2" key="1">
    <citation type="submission" date="2023-03" db="EMBL/GenBank/DDBJ databases">
        <title>Massive genome expansion in bonnet fungi (Mycena s.s.) driven by repeated elements and novel gene families across ecological guilds.</title>
        <authorList>
            <consortium name="Lawrence Berkeley National Laboratory"/>
            <person name="Harder C.B."/>
            <person name="Miyauchi S."/>
            <person name="Viragh M."/>
            <person name="Kuo A."/>
            <person name="Thoen E."/>
            <person name="Andreopoulos B."/>
            <person name="Lu D."/>
            <person name="Skrede I."/>
            <person name="Drula E."/>
            <person name="Henrissat B."/>
            <person name="Morin E."/>
            <person name="Kohler A."/>
            <person name="Barry K."/>
            <person name="LaButti K."/>
            <person name="Morin E."/>
            <person name="Salamov A."/>
            <person name="Lipzen A."/>
            <person name="Mereny Z."/>
            <person name="Hegedus B."/>
            <person name="Baldrian P."/>
            <person name="Stursova M."/>
            <person name="Weitz H."/>
            <person name="Taylor A."/>
            <person name="Grigoriev I.V."/>
            <person name="Nagy L.G."/>
            <person name="Martin F."/>
            <person name="Kauserud H."/>
        </authorList>
    </citation>
    <scope>NUCLEOTIDE SEQUENCE</scope>
    <source>
        <strain evidence="2">9284</strain>
    </source>
</reference>
<comment type="caution">
    <text evidence="2">The sequence shown here is derived from an EMBL/GenBank/DDBJ whole genome shotgun (WGS) entry which is preliminary data.</text>
</comment>
<proteinExistence type="predicted"/>
<keyword evidence="3" id="KW-1185">Reference proteome</keyword>
<protein>
    <submittedName>
        <fullName evidence="2">Uncharacterized protein</fullName>
    </submittedName>
</protein>
<keyword evidence="1" id="KW-0472">Membrane</keyword>
<gene>
    <name evidence="2" type="ORF">FB45DRAFT_1030312</name>
</gene>
<dbReference type="Proteomes" id="UP001221142">
    <property type="component" value="Unassembled WGS sequence"/>
</dbReference>
<name>A0AAD7BP03_9AGAR</name>
<sequence>MISGVTVQRRLAVLARVYLPDTTLIPYGLEHRSRTAASSRAPLSSSSSSSWTLSANLYYGDARRCAGAGCPVILGGRAWGSASGSSRVSRRAEATPGLAWVIRSSQGRPLAVHTLLVIARWSPGRAGQTVCYAARTARGDMGQADGAHGRARADDHRPLLLSQGEGGAGDMYPVTAQGVSLTELLAARTETFLGLLALLSVPTFASAKLQGQDGGREGAATTRASGSRRWAWSGAPAFSKYVASPLETAPFTSPSHADWVSTHSILICMGFFLLFGLVCGFYKLLEICKEARKMRPKDPEMGQVFRAQPFQAPQIAAPPKVAISGRGRPVVHTYVSMDEVLRGHRCVLV</sequence>
<keyword evidence="1" id="KW-0812">Transmembrane</keyword>
<keyword evidence="1" id="KW-1133">Transmembrane helix</keyword>
<organism evidence="2 3">
    <name type="scientific">Roridomyces roridus</name>
    <dbReference type="NCBI Taxonomy" id="1738132"/>
    <lineage>
        <taxon>Eukaryota</taxon>
        <taxon>Fungi</taxon>
        <taxon>Dikarya</taxon>
        <taxon>Basidiomycota</taxon>
        <taxon>Agaricomycotina</taxon>
        <taxon>Agaricomycetes</taxon>
        <taxon>Agaricomycetidae</taxon>
        <taxon>Agaricales</taxon>
        <taxon>Marasmiineae</taxon>
        <taxon>Mycenaceae</taxon>
        <taxon>Roridomyces</taxon>
    </lineage>
</organism>
<evidence type="ECO:0000313" key="3">
    <source>
        <dbReference type="Proteomes" id="UP001221142"/>
    </source>
</evidence>
<accession>A0AAD7BP03</accession>
<dbReference type="EMBL" id="JARKIF010000012">
    <property type="protein sequence ID" value="KAJ7625987.1"/>
    <property type="molecule type" value="Genomic_DNA"/>
</dbReference>
<feature type="transmembrane region" description="Helical" evidence="1">
    <location>
        <begin position="264"/>
        <end position="285"/>
    </location>
</feature>
<dbReference type="AlphaFoldDB" id="A0AAD7BP03"/>
<evidence type="ECO:0000256" key="1">
    <source>
        <dbReference type="SAM" id="Phobius"/>
    </source>
</evidence>